<dbReference type="EMBL" id="JAUPFM010000016">
    <property type="protein sequence ID" value="KAK2826308.1"/>
    <property type="molecule type" value="Genomic_DNA"/>
</dbReference>
<gene>
    <name evidence="2" type="ORF">Q5P01_020522</name>
</gene>
<keyword evidence="3" id="KW-1185">Reference proteome</keyword>
<feature type="region of interest" description="Disordered" evidence="1">
    <location>
        <begin position="68"/>
        <end position="99"/>
    </location>
</feature>
<name>A0AA88LXS7_CHASR</name>
<protein>
    <submittedName>
        <fullName evidence="2">Uncharacterized protein</fullName>
    </submittedName>
</protein>
<comment type="caution">
    <text evidence="2">The sequence shown here is derived from an EMBL/GenBank/DDBJ whole genome shotgun (WGS) entry which is preliminary data.</text>
</comment>
<evidence type="ECO:0000256" key="1">
    <source>
        <dbReference type="SAM" id="MobiDB-lite"/>
    </source>
</evidence>
<feature type="compositionally biased region" description="Basic and acidic residues" evidence="1">
    <location>
        <begin position="37"/>
        <end position="54"/>
    </location>
</feature>
<proteinExistence type="predicted"/>
<accession>A0AA88LXS7</accession>
<dbReference type="AlphaFoldDB" id="A0AA88LXS7"/>
<sequence length="99" mass="10932">MASQAQFTVESHTADGVQGSELAQRGHVHMQQMGAEEETKKLGEKNNDMKAEQPRWKECAIVEISLAKAEGESASSTERKRQLSCPVRIPETPRANVEP</sequence>
<feature type="region of interest" description="Disordered" evidence="1">
    <location>
        <begin position="1"/>
        <end position="54"/>
    </location>
</feature>
<evidence type="ECO:0000313" key="3">
    <source>
        <dbReference type="Proteomes" id="UP001187415"/>
    </source>
</evidence>
<feature type="compositionally biased region" description="Polar residues" evidence="1">
    <location>
        <begin position="1"/>
        <end position="11"/>
    </location>
</feature>
<reference evidence="2" key="1">
    <citation type="submission" date="2023-07" db="EMBL/GenBank/DDBJ databases">
        <title>Chromosome-level Genome Assembly of Striped Snakehead (Channa striata).</title>
        <authorList>
            <person name="Liu H."/>
        </authorList>
    </citation>
    <scope>NUCLEOTIDE SEQUENCE</scope>
    <source>
        <strain evidence="2">Gz</strain>
        <tissue evidence="2">Muscle</tissue>
    </source>
</reference>
<evidence type="ECO:0000313" key="2">
    <source>
        <dbReference type="EMBL" id="KAK2826308.1"/>
    </source>
</evidence>
<organism evidence="2 3">
    <name type="scientific">Channa striata</name>
    <name type="common">Snakehead murrel</name>
    <name type="synonym">Ophicephalus striatus</name>
    <dbReference type="NCBI Taxonomy" id="64152"/>
    <lineage>
        <taxon>Eukaryota</taxon>
        <taxon>Metazoa</taxon>
        <taxon>Chordata</taxon>
        <taxon>Craniata</taxon>
        <taxon>Vertebrata</taxon>
        <taxon>Euteleostomi</taxon>
        <taxon>Actinopterygii</taxon>
        <taxon>Neopterygii</taxon>
        <taxon>Teleostei</taxon>
        <taxon>Neoteleostei</taxon>
        <taxon>Acanthomorphata</taxon>
        <taxon>Anabantaria</taxon>
        <taxon>Anabantiformes</taxon>
        <taxon>Channoidei</taxon>
        <taxon>Channidae</taxon>
        <taxon>Channa</taxon>
    </lineage>
</organism>
<dbReference type="Proteomes" id="UP001187415">
    <property type="component" value="Unassembled WGS sequence"/>
</dbReference>